<dbReference type="NCBIfam" id="TIGR03590">
    <property type="entry name" value="PseG"/>
    <property type="match status" value="1"/>
</dbReference>
<dbReference type="PANTHER" id="PTHR21015">
    <property type="entry name" value="UDP-N-ACETYLGLUCOSAMINE--N-ACETYLMURAMYL-(PENTAPEPTIDE) PYROPHOSPHORYL-UNDECAPRENOL N-ACETYLGLUCOSAMINE TRANSFERASE 1"/>
    <property type="match status" value="1"/>
</dbReference>
<evidence type="ECO:0000313" key="5">
    <source>
        <dbReference type="Proteomes" id="UP000197596"/>
    </source>
</evidence>
<dbReference type="Gene3D" id="3.40.50.11190">
    <property type="match status" value="1"/>
</dbReference>
<comment type="caution">
    <text evidence="4">The sequence shown here is derived from an EMBL/GenBank/DDBJ whole genome shotgun (WGS) entry which is preliminary data.</text>
</comment>
<dbReference type="Pfam" id="PF04101">
    <property type="entry name" value="Glyco_tran_28_C"/>
    <property type="match status" value="1"/>
</dbReference>
<feature type="domain" description="Glycosyl transferase family 28 C-terminal" evidence="3">
    <location>
        <begin position="213"/>
        <end position="359"/>
    </location>
</feature>
<dbReference type="InterPro" id="IPR020023">
    <property type="entry name" value="PseG"/>
</dbReference>
<proteinExistence type="predicted"/>
<dbReference type="SUPFAM" id="SSF53756">
    <property type="entry name" value="UDP-Glycosyltransferase/glycogen phosphorylase"/>
    <property type="match status" value="1"/>
</dbReference>
<name>A0A246WLS8_9BURK</name>
<feature type="active site" description="Proton acceptor" evidence="1">
    <location>
        <position position="30"/>
    </location>
</feature>
<dbReference type="AlphaFoldDB" id="A0A246WLS8"/>
<evidence type="ECO:0000256" key="1">
    <source>
        <dbReference type="PIRSR" id="PIRSR620023-1"/>
    </source>
</evidence>
<keyword evidence="4" id="KW-0378">Hydrolase</keyword>
<protein>
    <submittedName>
        <fullName evidence="4">UDP-2,4-diacetamido-2,4, 6-trideoxy-beta-L-altropyranose hydrolase</fullName>
    </submittedName>
</protein>
<feature type="binding site" evidence="2">
    <location>
        <position position="295"/>
    </location>
    <ligand>
        <name>substrate</name>
    </ligand>
</feature>
<dbReference type="Gene3D" id="3.40.50.2000">
    <property type="entry name" value="Glycogen Phosphorylase B"/>
    <property type="match status" value="1"/>
</dbReference>
<accession>A0A246WLS8</accession>
<evidence type="ECO:0000259" key="3">
    <source>
        <dbReference type="Pfam" id="PF04101"/>
    </source>
</evidence>
<organism evidence="4 5">
    <name type="scientific">Herbaspirillum robiniae</name>
    <dbReference type="NCBI Taxonomy" id="2014887"/>
    <lineage>
        <taxon>Bacteria</taxon>
        <taxon>Pseudomonadati</taxon>
        <taxon>Pseudomonadota</taxon>
        <taxon>Betaproteobacteria</taxon>
        <taxon>Burkholderiales</taxon>
        <taxon>Oxalobacteraceae</taxon>
        <taxon>Herbaspirillum</taxon>
    </lineage>
</organism>
<dbReference type="GO" id="GO:0016787">
    <property type="term" value="F:hydrolase activity"/>
    <property type="evidence" value="ECO:0007669"/>
    <property type="project" value="UniProtKB-KW"/>
</dbReference>
<reference evidence="4 5" key="1">
    <citation type="submission" date="2017-06" db="EMBL/GenBank/DDBJ databases">
        <title>Herbaspirillum phytohormonus sp. nov., isolated from the root nodule of Robinia pseudoacacia in lead-zinc mine.</title>
        <authorList>
            <person name="Fan M."/>
            <person name="Lin Y."/>
        </authorList>
    </citation>
    <scope>NUCLEOTIDE SEQUENCE [LARGE SCALE GENOMIC DNA]</scope>
    <source>
        <strain evidence="4 5">HZ10</strain>
    </source>
</reference>
<dbReference type="EMBL" id="NJGU01000011">
    <property type="protein sequence ID" value="OWY27303.1"/>
    <property type="molecule type" value="Genomic_DNA"/>
</dbReference>
<sequence length="378" mass="41736">MDVQGHAAWGKIDMNVVFRADASLQIGTGHIVRSLSLADKLRARGLTPHFVCRMHAGNMVAAIRQQGYGVTELPTIPAFSPLAAETCDFRLAHADWLGSDWKQDADETRSAIQDSKPDLLIVDHYAIDKRWEEQLRPHVRKLMVIDDLADRRHECDFLLDQNWFGDDTLGRYRGMIPDHCITMLGPEYALLKPEYSMLRAQMPPRNGKAERILVFMGGSDPTNETGKVLDALAHPDLAHLHVDIVIGVNHPDPQSVTHQAAARPLTHVHSGLPSLAPLMMHADLMLSAGGSTSWERMCLGLPAIVISIADNQIVTNHAMHAAGYIHFLGECNQISATIIADSIIQCIQQPQQLQQMSQMGQDLVPGSGTQRVCDILLD</sequence>
<gene>
    <name evidence="4" type="primary">pseG</name>
    <name evidence="4" type="ORF">CEJ42_19810</name>
</gene>
<dbReference type="Proteomes" id="UP000197596">
    <property type="component" value="Unassembled WGS sequence"/>
</dbReference>
<evidence type="ECO:0000313" key="4">
    <source>
        <dbReference type="EMBL" id="OWY27303.1"/>
    </source>
</evidence>
<evidence type="ECO:0000256" key="2">
    <source>
        <dbReference type="PIRSR" id="PIRSR620023-2"/>
    </source>
</evidence>
<dbReference type="PANTHER" id="PTHR21015:SF22">
    <property type="entry name" value="GLYCOSYLTRANSFERASE"/>
    <property type="match status" value="1"/>
</dbReference>
<dbReference type="InterPro" id="IPR007235">
    <property type="entry name" value="Glyco_trans_28_C"/>
</dbReference>
<dbReference type="GO" id="GO:0016758">
    <property type="term" value="F:hexosyltransferase activity"/>
    <property type="evidence" value="ECO:0007669"/>
    <property type="project" value="InterPro"/>
</dbReference>